<feature type="transmembrane region" description="Helical" evidence="12">
    <location>
        <begin position="314"/>
        <end position="336"/>
    </location>
</feature>
<comment type="subcellular location">
    <subcellularLocation>
        <location evidence="1 12">Endoplasmic reticulum membrane</location>
        <topology evidence="1 12">Multi-pass membrane protein</topology>
    </subcellularLocation>
</comment>
<comment type="caution">
    <text evidence="13">The sequence shown here is derived from an EMBL/GenBank/DDBJ whole genome shotgun (WGS) entry which is preliminary data.</text>
</comment>
<evidence type="ECO:0000313" key="14">
    <source>
        <dbReference type="Proteomes" id="UP000799441"/>
    </source>
</evidence>
<evidence type="ECO:0000256" key="6">
    <source>
        <dbReference type="ARBA" id="ARBA00022679"/>
    </source>
</evidence>
<dbReference type="OrthoDB" id="416834at2759"/>
<evidence type="ECO:0000256" key="9">
    <source>
        <dbReference type="ARBA" id="ARBA00022989"/>
    </source>
</evidence>
<evidence type="ECO:0000256" key="3">
    <source>
        <dbReference type="ARBA" id="ARBA00006065"/>
    </source>
</evidence>
<dbReference type="PANTHER" id="PTHR22760:SF4">
    <property type="entry name" value="GPI MANNOSYLTRANSFERASE 3"/>
    <property type="match status" value="1"/>
</dbReference>
<comment type="similarity">
    <text evidence="3">Belongs to the glycosyltransferase 22 family. PIGB subfamily.</text>
</comment>
<evidence type="ECO:0000256" key="5">
    <source>
        <dbReference type="ARBA" id="ARBA00022676"/>
    </source>
</evidence>
<evidence type="ECO:0000256" key="8">
    <source>
        <dbReference type="ARBA" id="ARBA00022824"/>
    </source>
</evidence>
<evidence type="ECO:0000256" key="11">
    <source>
        <dbReference type="ARBA" id="ARBA00024708"/>
    </source>
</evidence>
<sequence>MSTRPKSQFDDQKSQWKRSEVLTCIFLLAWRIFNAWNVQTFFQPDEYFQSLEPAWRSAFGSESGAWITWEWKEQLRSSIHPYIFTSLYSSHALIYDLLKFSKHDAAEALIVAPKNLQAVFAAMMDYFTFRLAGNVYERGTLSHWLVLGLSVMSPWQWFCSTRTFSNCLETTLTVVALATWPWAWFMHYESGGLRPLTELKPALRPNLKTGQLTPRLQAIPQEYQANAVDLPKSLSRCVVDIGPGSPTGLKRALTAAAIACILRPTNVVIWAAVSAVSLSMSQDMSKTTRFVTVAMKSGIQVLVVAVGMDWKYFGFFTVPAFKFVYFNIVQSLAVFYGRNRADYYLTEGLPLLLTTFLPLAIVGMWQSLKLDVTRADPGHVLEQRIRFCLAVAVLAAVISLSIVAHKEVRFIYPLLPMLHVLAAKPLVGACSALSLRKRTTVMSMLAAIIISLNMAIAIYVSLVHQRGVLDVMHYLRHQHESENPHMSSWWQMSALDTINITTIGFFMPCHSTPWRSHLVYPSIHAWALTCEPPIHIPLSERDQYLDEADQFYADPESWIILHMNEVEEISVDKHRSALTVGDSFLNDGGRRPWPHYLVFFEQLEPTLRDVLQGSAYRESWRGFNTHWHDDWRRQGDVVVWELYA</sequence>
<dbReference type="GO" id="GO:0000026">
    <property type="term" value="F:alpha-1,2-mannosyltransferase activity"/>
    <property type="evidence" value="ECO:0007669"/>
    <property type="project" value="TreeGrafter"/>
</dbReference>
<accession>A0A9P4QAZ4</accession>
<dbReference type="AlphaFoldDB" id="A0A9P4QAZ4"/>
<evidence type="ECO:0000256" key="12">
    <source>
        <dbReference type="RuleBase" id="RU363075"/>
    </source>
</evidence>
<keyword evidence="9 12" id="KW-1133">Transmembrane helix</keyword>
<dbReference type="Proteomes" id="UP000799441">
    <property type="component" value="Unassembled WGS sequence"/>
</dbReference>
<evidence type="ECO:0000313" key="13">
    <source>
        <dbReference type="EMBL" id="KAF2721489.1"/>
    </source>
</evidence>
<dbReference type="GO" id="GO:0005789">
    <property type="term" value="C:endoplasmic reticulum membrane"/>
    <property type="evidence" value="ECO:0007669"/>
    <property type="project" value="UniProtKB-SubCell"/>
</dbReference>
<comment type="function">
    <text evidence="11">Mannosyltransferase involved in glycosylphosphatidylinositol-anchor biosynthesis. Transfers the third mannose to Man2-GlcN-acyl-PI during GPI precursor assembly.</text>
</comment>
<comment type="pathway">
    <text evidence="2">Glycolipid biosynthesis; glycosylphosphatidylinositol-anchor biosynthesis.</text>
</comment>
<feature type="transmembrane region" description="Helical" evidence="12">
    <location>
        <begin position="384"/>
        <end position="403"/>
    </location>
</feature>
<dbReference type="InterPro" id="IPR005599">
    <property type="entry name" value="GPI_mannosylTrfase"/>
</dbReference>
<reference evidence="13" key="1">
    <citation type="journal article" date="2020" name="Stud. Mycol.">
        <title>101 Dothideomycetes genomes: a test case for predicting lifestyles and emergence of pathogens.</title>
        <authorList>
            <person name="Haridas S."/>
            <person name="Albert R."/>
            <person name="Binder M."/>
            <person name="Bloem J."/>
            <person name="Labutti K."/>
            <person name="Salamov A."/>
            <person name="Andreopoulos B."/>
            <person name="Baker S."/>
            <person name="Barry K."/>
            <person name="Bills G."/>
            <person name="Bluhm B."/>
            <person name="Cannon C."/>
            <person name="Castanera R."/>
            <person name="Culley D."/>
            <person name="Daum C."/>
            <person name="Ezra D."/>
            <person name="Gonzalez J."/>
            <person name="Henrissat B."/>
            <person name="Kuo A."/>
            <person name="Liang C."/>
            <person name="Lipzen A."/>
            <person name="Lutzoni F."/>
            <person name="Magnuson J."/>
            <person name="Mondo S."/>
            <person name="Nolan M."/>
            <person name="Ohm R."/>
            <person name="Pangilinan J."/>
            <person name="Park H.-J."/>
            <person name="Ramirez L."/>
            <person name="Alfaro M."/>
            <person name="Sun H."/>
            <person name="Tritt A."/>
            <person name="Yoshinaga Y."/>
            <person name="Zwiers L.-H."/>
            <person name="Turgeon B."/>
            <person name="Goodwin S."/>
            <person name="Spatafora J."/>
            <person name="Crous P."/>
            <person name="Grigoriev I."/>
        </authorList>
    </citation>
    <scope>NUCLEOTIDE SEQUENCE</scope>
    <source>
        <strain evidence="13">CBS 116435</strain>
    </source>
</reference>
<keyword evidence="6" id="KW-0808">Transferase</keyword>
<dbReference type="GO" id="GO:0006506">
    <property type="term" value="P:GPI anchor biosynthetic process"/>
    <property type="evidence" value="ECO:0007669"/>
    <property type="project" value="UniProtKB-KW"/>
</dbReference>
<comment type="caution">
    <text evidence="12">Lacks conserved residue(s) required for the propagation of feature annotation.</text>
</comment>
<dbReference type="PANTHER" id="PTHR22760">
    <property type="entry name" value="GLYCOSYLTRANSFERASE"/>
    <property type="match status" value="1"/>
</dbReference>
<feature type="transmembrane region" description="Helical" evidence="12">
    <location>
        <begin position="441"/>
        <end position="462"/>
    </location>
</feature>
<evidence type="ECO:0000256" key="7">
    <source>
        <dbReference type="ARBA" id="ARBA00022692"/>
    </source>
</evidence>
<keyword evidence="7 12" id="KW-0812">Transmembrane</keyword>
<protein>
    <recommendedName>
        <fullName evidence="12">Mannosyltransferase</fullName>
        <ecNumber evidence="12">2.4.1.-</ecNumber>
    </recommendedName>
</protein>
<keyword evidence="14" id="KW-1185">Reference proteome</keyword>
<evidence type="ECO:0000256" key="4">
    <source>
        <dbReference type="ARBA" id="ARBA00022502"/>
    </source>
</evidence>
<keyword evidence="5 12" id="KW-0328">Glycosyltransferase</keyword>
<name>A0A9P4QAZ4_9PEZI</name>
<feature type="transmembrane region" description="Helical" evidence="12">
    <location>
        <begin position="343"/>
        <end position="364"/>
    </location>
</feature>
<keyword evidence="4" id="KW-0337">GPI-anchor biosynthesis</keyword>
<evidence type="ECO:0000256" key="2">
    <source>
        <dbReference type="ARBA" id="ARBA00004687"/>
    </source>
</evidence>
<organism evidence="13 14">
    <name type="scientific">Polychaeton citri CBS 116435</name>
    <dbReference type="NCBI Taxonomy" id="1314669"/>
    <lineage>
        <taxon>Eukaryota</taxon>
        <taxon>Fungi</taxon>
        <taxon>Dikarya</taxon>
        <taxon>Ascomycota</taxon>
        <taxon>Pezizomycotina</taxon>
        <taxon>Dothideomycetes</taxon>
        <taxon>Dothideomycetidae</taxon>
        <taxon>Capnodiales</taxon>
        <taxon>Capnodiaceae</taxon>
        <taxon>Polychaeton</taxon>
    </lineage>
</organism>
<dbReference type="EMBL" id="MU003790">
    <property type="protein sequence ID" value="KAF2721489.1"/>
    <property type="molecule type" value="Genomic_DNA"/>
</dbReference>
<evidence type="ECO:0000256" key="1">
    <source>
        <dbReference type="ARBA" id="ARBA00004477"/>
    </source>
</evidence>
<evidence type="ECO:0000256" key="10">
    <source>
        <dbReference type="ARBA" id="ARBA00023136"/>
    </source>
</evidence>
<proteinExistence type="inferred from homology"/>
<dbReference type="Pfam" id="PF03901">
    <property type="entry name" value="Glyco_transf_22"/>
    <property type="match status" value="1"/>
</dbReference>
<keyword evidence="8 12" id="KW-0256">Endoplasmic reticulum</keyword>
<dbReference type="EC" id="2.4.1.-" evidence="12"/>
<keyword evidence="10 12" id="KW-0472">Membrane</keyword>
<gene>
    <name evidence="13" type="ORF">K431DRAFT_268620</name>
</gene>